<keyword evidence="2" id="KW-1185">Reference proteome</keyword>
<sequence length="105" mass="12416">VTLAVRAYHALGGFVNEMLSRHISHIWENEVLRKGFILYVTEFCLKVQPNNFRFLLQLPKEKILDILKQRDQTLSKALKKYIENLKPEQKRTIPQFLFELFEIGA</sequence>
<evidence type="ECO:0000313" key="2">
    <source>
        <dbReference type="Proteomes" id="UP000789920"/>
    </source>
</evidence>
<organism evidence="1 2">
    <name type="scientific">Racocetra persica</name>
    <dbReference type="NCBI Taxonomy" id="160502"/>
    <lineage>
        <taxon>Eukaryota</taxon>
        <taxon>Fungi</taxon>
        <taxon>Fungi incertae sedis</taxon>
        <taxon>Mucoromycota</taxon>
        <taxon>Glomeromycotina</taxon>
        <taxon>Glomeromycetes</taxon>
        <taxon>Diversisporales</taxon>
        <taxon>Gigasporaceae</taxon>
        <taxon>Racocetra</taxon>
    </lineage>
</organism>
<dbReference type="Proteomes" id="UP000789920">
    <property type="component" value="Unassembled WGS sequence"/>
</dbReference>
<gene>
    <name evidence="1" type="ORF">RPERSI_LOCUS7161</name>
</gene>
<feature type="non-terminal residue" evidence="1">
    <location>
        <position position="1"/>
    </location>
</feature>
<accession>A0ACA9N4N7</accession>
<dbReference type="EMBL" id="CAJVQC010011872">
    <property type="protein sequence ID" value="CAG8632273.1"/>
    <property type="molecule type" value="Genomic_DNA"/>
</dbReference>
<evidence type="ECO:0000313" key="1">
    <source>
        <dbReference type="EMBL" id="CAG8632273.1"/>
    </source>
</evidence>
<comment type="caution">
    <text evidence="1">The sequence shown here is derived from an EMBL/GenBank/DDBJ whole genome shotgun (WGS) entry which is preliminary data.</text>
</comment>
<reference evidence="1" key="1">
    <citation type="submission" date="2021-06" db="EMBL/GenBank/DDBJ databases">
        <authorList>
            <person name="Kallberg Y."/>
            <person name="Tangrot J."/>
            <person name="Rosling A."/>
        </authorList>
    </citation>
    <scope>NUCLEOTIDE SEQUENCE</scope>
    <source>
        <strain evidence="1">MA461A</strain>
    </source>
</reference>
<proteinExistence type="predicted"/>
<name>A0ACA9N4N7_9GLOM</name>
<protein>
    <submittedName>
        <fullName evidence="1">18788_t:CDS:1</fullName>
    </submittedName>
</protein>